<protein>
    <recommendedName>
        <fullName evidence="2">histidine kinase</fullName>
        <ecNumber evidence="2">2.7.13.3</ecNumber>
    </recommendedName>
</protein>
<gene>
    <name evidence="10" type="ORF">SAMN04488055_2270</name>
</gene>
<organism evidence="10 11">
    <name type="scientific">Chitinophaga niabensis</name>
    <dbReference type="NCBI Taxonomy" id="536979"/>
    <lineage>
        <taxon>Bacteria</taxon>
        <taxon>Pseudomonadati</taxon>
        <taxon>Bacteroidota</taxon>
        <taxon>Chitinophagia</taxon>
        <taxon>Chitinophagales</taxon>
        <taxon>Chitinophagaceae</taxon>
        <taxon>Chitinophaga</taxon>
    </lineage>
</organism>
<dbReference type="SMART" id="SM00387">
    <property type="entry name" value="HATPase_c"/>
    <property type="match status" value="1"/>
</dbReference>
<evidence type="ECO:0000256" key="4">
    <source>
        <dbReference type="ARBA" id="ARBA00022679"/>
    </source>
</evidence>
<dbReference type="GO" id="GO:0005524">
    <property type="term" value="F:ATP binding"/>
    <property type="evidence" value="ECO:0007669"/>
    <property type="project" value="UniProtKB-KW"/>
</dbReference>
<evidence type="ECO:0000256" key="6">
    <source>
        <dbReference type="ARBA" id="ARBA00022777"/>
    </source>
</evidence>
<evidence type="ECO:0000313" key="10">
    <source>
        <dbReference type="EMBL" id="SIN95780.1"/>
    </source>
</evidence>
<sequence>MALLAIHHTTTARQTNPKTALLERLAQTGQDTARVHALYAIADYLWHKDPNYDSIISYANRAFVLSRQLKYEEGYIKSAVLLCKSYTKINEFDKAKSLLPQMNKEQQIHLLILIGEGYLFQPGLKKPVLDTAFSYFNQALQASEKMGSVKWRHESLIALAKYYFSSDQIPKGKEAFLRIIRDFQQTKEIEKEAHIWSELGKYMPDTDSTFNDQMWAHGTALKLYYKLKDTSNLISVLQDISAINMNHSNFDSARAQTMQVLEWRRLTGNKKAYSNTYMLGWLSYATGDMDEALKWLLITEKNAAEYNIFNETNINTLLGLIYSEDGQHQKALSYFLNTPKASGYILYFLARKITEEYIHLGQPEKALAFMRDFETKNPPKNPDHQESIAAARGDIYAALNKPAQARQYYLEMVGLDNEAQKYRGREILPRPFSVSGSEAYYKIARFYADQREYAAAAPYLATAARINAFSGNRFYTANNLRNIRFLQYVVDSATGNYKGALEHHRQYTALNDSLSNIVKIRQLHQLQVQYETEKKEQAILQKDGQIKTLEQNNRLRQANLKQAQFIRNISIIATLLLLALAGLLYRQYRQKQLANQLITIQNTQLQHLLKEKEWLLKEVHHRVKNNLHTVICLLESQAAFLENDALKAIESSQHRIYAMSLIHQKLYQVDNVKTIEMNRYLPEFVQYLKDSFGITDKIYFRTEVEPVSLDVSVAIPIALILNEAVTNSIKYAFPGNSKGRIEVNMYHEAGEIVLEISDNGIGIDKNIKDKTLNSLGVELMKGLSEDINGQIEFANDEGTKITVRFAADSPFYPALQSEKEAPISA</sequence>
<keyword evidence="3" id="KW-0597">Phosphoprotein</keyword>
<dbReference type="STRING" id="536979.SAMN04488055_2270"/>
<dbReference type="InterPro" id="IPR011495">
    <property type="entry name" value="Sig_transdc_His_kin_sub2_dim/P"/>
</dbReference>
<dbReference type="Gene3D" id="3.30.450.20">
    <property type="entry name" value="PAS domain"/>
    <property type="match status" value="1"/>
</dbReference>
<dbReference type="AlphaFoldDB" id="A0A1N6FKP6"/>
<evidence type="ECO:0000259" key="9">
    <source>
        <dbReference type="PROSITE" id="PS50109"/>
    </source>
</evidence>
<dbReference type="Pfam" id="PF07568">
    <property type="entry name" value="HisKA_2"/>
    <property type="match status" value="1"/>
</dbReference>
<dbReference type="InterPro" id="IPR005467">
    <property type="entry name" value="His_kinase_dom"/>
</dbReference>
<dbReference type="SUPFAM" id="SSF48452">
    <property type="entry name" value="TPR-like"/>
    <property type="match status" value="2"/>
</dbReference>
<dbReference type="GO" id="GO:0004673">
    <property type="term" value="F:protein histidine kinase activity"/>
    <property type="evidence" value="ECO:0007669"/>
    <property type="project" value="UniProtKB-EC"/>
</dbReference>
<keyword evidence="4" id="KW-0808">Transferase</keyword>
<dbReference type="Proteomes" id="UP000185003">
    <property type="component" value="Unassembled WGS sequence"/>
</dbReference>
<dbReference type="Pfam" id="PF02518">
    <property type="entry name" value="HATPase_c"/>
    <property type="match status" value="1"/>
</dbReference>
<evidence type="ECO:0000256" key="2">
    <source>
        <dbReference type="ARBA" id="ARBA00012438"/>
    </source>
</evidence>
<dbReference type="InterPro" id="IPR003594">
    <property type="entry name" value="HATPase_dom"/>
</dbReference>
<keyword evidence="8" id="KW-0472">Membrane</keyword>
<proteinExistence type="predicted"/>
<dbReference type="PROSITE" id="PS50109">
    <property type="entry name" value="HIS_KIN"/>
    <property type="match status" value="1"/>
</dbReference>
<dbReference type="Gene3D" id="1.25.40.10">
    <property type="entry name" value="Tetratricopeptide repeat domain"/>
    <property type="match status" value="3"/>
</dbReference>
<dbReference type="SUPFAM" id="SSF55874">
    <property type="entry name" value="ATPase domain of HSP90 chaperone/DNA topoisomerase II/histidine kinase"/>
    <property type="match status" value="1"/>
</dbReference>
<dbReference type="PANTHER" id="PTHR41523:SF8">
    <property type="entry name" value="ETHYLENE RESPONSE SENSOR PROTEIN"/>
    <property type="match status" value="1"/>
</dbReference>
<evidence type="ECO:0000256" key="1">
    <source>
        <dbReference type="ARBA" id="ARBA00000085"/>
    </source>
</evidence>
<dbReference type="InterPro" id="IPR036890">
    <property type="entry name" value="HATPase_C_sf"/>
</dbReference>
<accession>A0A1N6FKP6</accession>
<comment type="catalytic activity">
    <reaction evidence="1">
        <text>ATP + protein L-histidine = ADP + protein N-phospho-L-histidine.</text>
        <dbReference type="EC" id="2.7.13.3"/>
    </reaction>
</comment>
<evidence type="ECO:0000256" key="5">
    <source>
        <dbReference type="ARBA" id="ARBA00022741"/>
    </source>
</evidence>
<feature type="transmembrane region" description="Helical" evidence="8">
    <location>
        <begin position="565"/>
        <end position="585"/>
    </location>
</feature>
<evidence type="ECO:0000256" key="7">
    <source>
        <dbReference type="ARBA" id="ARBA00022840"/>
    </source>
</evidence>
<evidence type="ECO:0000256" key="8">
    <source>
        <dbReference type="SAM" id="Phobius"/>
    </source>
</evidence>
<dbReference type="InterPro" id="IPR011990">
    <property type="entry name" value="TPR-like_helical_dom_sf"/>
</dbReference>
<keyword evidence="6 10" id="KW-0418">Kinase</keyword>
<keyword evidence="8" id="KW-1133">Transmembrane helix</keyword>
<keyword evidence="5" id="KW-0547">Nucleotide-binding</keyword>
<keyword evidence="8" id="KW-0812">Transmembrane</keyword>
<keyword evidence="7" id="KW-0067">ATP-binding</keyword>
<name>A0A1N6FKP6_9BACT</name>
<feature type="domain" description="Histidine kinase" evidence="9">
    <location>
        <begin position="618"/>
        <end position="809"/>
    </location>
</feature>
<dbReference type="EMBL" id="FSRA01000001">
    <property type="protein sequence ID" value="SIN95780.1"/>
    <property type="molecule type" value="Genomic_DNA"/>
</dbReference>
<keyword evidence="11" id="KW-1185">Reference proteome</keyword>
<reference evidence="10 11" key="1">
    <citation type="submission" date="2016-11" db="EMBL/GenBank/DDBJ databases">
        <authorList>
            <person name="Jaros S."/>
            <person name="Januszkiewicz K."/>
            <person name="Wedrychowicz H."/>
        </authorList>
    </citation>
    <scope>NUCLEOTIDE SEQUENCE [LARGE SCALE GENOMIC DNA]</scope>
    <source>
        <strain evidence="10 11">DSM 24787</strain>
    </source>
</reference>
<evidence type="ECO:0000256" key="3">
    <source>
        <dbReference type="ARBA" id="ARBA00022553"/>
    </source>
</evidence>
<dbReference type="EC" id="2.7.13.3" evidence="2"/>
<evidence type="ECO:0000313" key="11">
    <source>
        <dbReference type="Proteomes" id="UP000185003"/>
    </source>
</evidence>
<dbReference type="Gene3D" id="3.30.565.10">
    <property type="entry name" value="Histidine kinase-like ATPase, C-terminal domain"/>
    <property type="match status" value="1"/>
</dbReference>
<dbReference type="PANTHER" id="PTHR41523">
    <property type="entry name" value="TWO-COMPONENT SYSTEM SENSOR PROTEIN"/>
    <property type="match status" value="1"/>
</dbReference>